<protein>
    <recommendedName>
        <fullName evidence="5">biotin--[biotin carboxyl-carrier protein] ligase</fullName>
        <ecNumber evidence="5">6.3.4.15</ecNumber>
    </recommendedName>
</protein>
<keyword evidence="1 7" id="KW-0436">Ligase</keyword>
<dbReference type="RefSeq" id="WP_213248266.1">
    <property type="nucleotide sequence ID" value="NZ_CP045806.1"/>
</dbReference>
<dbReference type="PANTHER" id="PTHR12835:SF5">
    <property type="entry name" value="BIOTIN--PROTEIN LIGASE"/>
    <property type="match status" value="1"/>
</dbReference>
<proteinExistence type="predicted"/>
<dbReference type="InterPro" id="IPR008988">
    <property type="entry name" value="Transcriptional_repressor_C"/>
</dbReference>
<evidence type="ECO:0000256" key="2">
    <source>
        <dbReference type="ARBA" id="ARBA00022741"/>
    </source>
</evidence>
<dbReference type="PANTHER" id="PTHR12835">
    <property type="entry name" value="BIOTIN PROTEIN LIGASE"/>
    <property type="match status" value="1"/>
</dbReference>
<dbReference type="EMBL" id="CP045809">
    <property type="protein sequence ID" value="QHN34778.1"/>
    <property type="molecule type" value="Genomic_DNA"/>
</dbReference>
<dbReference type="NCBIfam" id="TIGR00121">
    <property type="entry name" value="birA_ligase"/>
    <property type="match status" value="1"/>
</dbReference>
<dbReference type="Pfam" id="PF03099">
    <property type="entry name" value="BPL_LplA_LipB"/>
    <property type="match status" value="1"/>
</dbReference>
<name>A0ABX6IG17_9ACTN</name>
<dbReference type="InterPro" id="IPR003142">
    <property type="entry name" value="BPL_C"/>
</dbReference>
<accession>A0ABX6IG17</accession>
<dbReference type="InterPro" id="IPR045864">
    <property type="entry name" value="aa-tRNA-synth_II/BPL/LPL"/>
</dbReference>
<dbReference type="InterPro" id="IPR004143">
    <property type="entry name" value="BPL_LPL_catalytic"/>
</dbReference>
<organism evidence="7 8">
    <name type="scientific">Gordonia pseudamarae</name>
    <dbReference type="NCBI Taxonomy" id="2831662"/>
    <lineage>
        <taxon>Bacteria</taxon>
        <taxon>Bacillati</taxon>
        <taxon>Actinomycetota</taxon>
        <taxon>Actinomycetes</taxon>
        <taxon>Mycobacteriales</taxon>
        <taxon>Gordoniaceae</taxon>
        <taxon>Gordonia</taxon>
    </lineage>
</organism>
<feature type="domain" description="BPL/LPL catalytic" evidence="6">
    <location>
        <begin position="8"/>
        <end position="196"/>
    </location>
</feature>
<dbReference type="PROSITE" id="PS51733">
    <property type="entry name" value="BPL_LPL_CATALYTIC"/>
    <property type="match status" value="1"/>
</dbReference>
<reference evidence="7" key="1">
    <citation type="journal article" date="2021" name="Nat. Microbiol.">
        <title>Cocultivation of an ultrasmall environmental parasitic bacterium with lytic ability against bacteria associated with wastewater foams.</title>
        <authorList>
            <person name="Batinovic S."/>
            <person name="Rose J.J.A."/>
            <person name="Ratcliffe J."/>
            <person name="Seviour R.J."/>
            <person name="Petrovski S."/>
        </authorList>
    </citation>
    <scope>NUCLEOTIDE SEQUENCE</scope>
    <source>
        <strain evidence="7">CON9</strain>
    </source>
</reference>
<keyword evidence="3" id="KW-0067">ATP-binding</keyword>
<evidence type="ECO:0000313" key="8">
    <source>
        <dbReference type="Proteomes" id="UP001059836"/>
    </source>
</evidence>
<dbReference type="EC" id="6.3.4.15" evidence="5"/>
<dbReference type="SUPFAM" id="SSF50037">
    <property type="entry name" value="C-terminal domain of transcriptional repressors"/>
    <property type="match status" value="1"/>
</dbReference>
<evidence type="ECO:0000256" key="3">
    <source>
        <dbReference type="ARBA" id="ARBA00022840"/>
    </source>
</evidence>
<keyword evidence="8" id="KW-1185">Reference proteome</keyword>
<sequence>MSFAPDAAVLADRLSDTRWHTVEVVGSTASTNADLMSLAAAEDTDVVAGSVRITTDQTGGRGRHGRAWTAPAGSSVAISAAVAVGRYADRLGWMSLLAGVAVARAVDALGLRAVLKWPNDVLIDGKKVCGILSEYAPGPDGGVAVIGIGINTDMTEDQLPVPTATSLGIATGAPVDVHTVTGNVLAELDALLYGWPDDIVALAAAYRDRCDTIGRRVRLVAPGDRDVIGTAVDVDSDGRVIVETSAGERIVATAGDVTHLRVAED</sequence>
<dbReference type="Proteomes" id="UP001059836">
    <property type="component" value="Chromosome"/>
</dbReference>
<dbReference type="Gene3D" id="2.30.30.100">
    <property type="match status" value="1"/>
</dbReference>
<dbReference type="InterPro" id="IPR004408">
    <property type="entry name" value="Biotin_CoA_COase_ligase"/>
</dbReference>
<keyword evidence="2" id="KW-0547">Nucleotide-binding</keyword>
<dbReference type="GO" id="GO:0004077">
    <property type="term" value="F:biotin--[biotin carboxyl-carrier protein] ligase activity"/>
    <property type="evidence" value="ECO:0007669"/>
    <property type="project" value="UniProtKB-EC"/>
</dbReference>
<dbReference type="CDD" id="cd16442">
    <property type="entry name" value="BPL"/>
    <property type="match status" value="1"/>
</dbReference>
<gene>
    <name evidence="7" type="ORF">GII31_07580</name>
</gene>
<dbReference type="Pfam" id="PF02237">
    <property type="entry name" value="BPL_C"/>
    <property type="match status" value="1"/>
</dbReference>
<evidence type="ECO:0000313" key="7">
    <source>
        <dbReference type="EMBL" id="QHN34778.1"/>
    </source>
</evidence>
<evidence type="ECO:0000256" key="4">
    <source>
        <dbReference type="ARBA" id="ARBA00023267"/>
    </source>
</evidence>
<dbReference type="SUPFAM" id="SSF55681">
    <property type="entry name" value="Class II aaRS and biotin synthetases"/>
    <property type="match status" value="1"/>
</dbReference>
<keyword evidence="4" id="KW-0092">Biotin</keyword>
<evidence type="ECO:0000256" key="5">
    <source>
        <dbReference type="ARBA" id="ARBA00024227"/>
    </source>
</evidence>
<dbReference type="Gene3D" id="3.30.930.10">
    <property type="entry name" value="Bira Bifunctional Protein, Domain 2"/>
    <property type="match status" value="1"/>
</dbReference>
<evidence type="ECO:0000256" key="1">
    <source>
        <dbReference type="ARBA" id="ARBA00022598"/>
    </source>
</evidence>
<evidence type="ECO:0000259" key="6">
    <source>
        <dbReference type="PROSITE" id="PS51733"/>
    </source>
</evidence>